<comment type="caution">
    <text evidence="2">The sequence shown here is derived from an EMBL/GenBank/DDBJ whole genome shotgun (WGS) entry which is preliminary data.</text>
</comment>
<dbReference type="InterPro" id="IPR000943">
    <property type="entry name" value="RNA_pol_sigma70"/>
</dbReference>
<dbReference type="PANTHER" id="PTHR30603:SF47">
    <property type="entry name" value="RNA POLYMERASE SIGMA FACTOR SIGD, CHLOROPLASTIC"/>
    <property type="match status" value="1"/>
</dbReference>
<dbReference type="GO" id="GO:0003677">
    <property type="term" value="F:DNA binding"/>
    <property type="evidence" value="ECO:0007669"/>
    <property type="project" value="InterPro"/>
</dbReference>
<evidence type="ECO:0000313" key="3">
    <source>
        <dbReference type="Proteomes" id="UP000054874"/>
    </source>
</evidence>
<dbReference type="InterPro" id="IPR050239">
    <property type="entry name" value="Sigma-70_RNA_pol_init_factors"/>
</dbReference>
<dbReference type="RefSeq" id="WP_058352767.1">
    <property type="nucleotide sequence ID" value="NZ_CABMMD010000154.1"/>
</dbReference>
<dbReference type="InterPro" id="IPR013325">
    <property type="entry name" value="RNA_pol_sigma_r2"/>
</dbReference>
<dbReference type="InterPro" id="IPR007127">
    <property type="entry name" value="RNA_pol_sigma_70_r1_1"/>
</dbReference>
<protein>
    <recommendedName>
        <fullName evidence="1">RNA polymerase sigma-70 domain-containing protein</fullName>
    </recommendedName>
</protein>
<dbReference type="SUPFAM" id="SSF88946">
    <property type="entry name" value="Sigma2 domain of RNA polymerase sigma factors"/>
    <property type="match status" value="1"/>
</dbReference>
<name>A0A0V8QEL7_9FIRM</name>
<dbReference type="PANTHER" id="PTHR30603">
    <property type="entry name" value="RNA POLYMERASE SIGMA FACTOR RPO"/>
    <property type="match status" value="1"/>
</dbReference>
<evidence type="ECO:0000259" key="1">
    <source>
        <dbReference type="PROSITE" id="PS00715"/>
    </source>
</evidence>
<feature type="domain" description="RNA polymerase sigma-70" evidence="1">
    <location>
        <begin position="145"/>
        <end position="158"/>
    </location>
</feature>
<dbReference type="GO" id="GO:0003700">
    <property type="term" value="F:DNA-binding transcription factor activity"/>
    <property type="evidence" value="ECO:0007669"/>
    <property type="project" value="InterPro"/>
</dbReference>
<dbReference type="Pfam" id="PF03979">
    <property type="entry name" value="Sigma70_r1_1"/>
    <property type="match status" value="1"/>
</dbReference>
<organism evidence="2 3">
    <name type="scientific">Acetivibrio ethanolgignens</name>
    <dbReference type="NCBI Taxonomy" id="290052"/>
    <lineage>
        <taxon>Bacteria</taxon>
        <taxon>Bacillati</taxon>
        <taxon>Bacillota</taxon>
        <taxon>Clostridia</taxon>
        <taxon>Eubacteriales</taxon>
        <taxon>Oscillospiraceae</taxon>
        <taxon>Acetivibrio</taxon>
    </lineage>
</organism>
<sequence length="259" mass="29073">MERMLEKGKFLDMLGEILEIAKTQGGSLSQEEIQEYFKGMELTKEHMDAIYAYLSENKITVKGVLYTPSQKNAEAEQNEADSIYLTMYLEDLAGIAPEEPGEAEQLYLRMRGGEEAARVRLTEVWLSRVVELARGYQNQGVFIEDLIQEGNIGLLSGIEALMERQEHLAAEEYLKESVCQHMENLIDAAMGEDDLENTVLAKTNLISEAAKVLAEDMGRVATLEELADYTKIPMEEIGDILNLSLDAVKVGEGEHHHHH</sequence>
<dbReference type="EMBL" id="LNAM01000154">
    <property type="protein sequence ID" value="KSV58983.1"/>
    <property type="molecule type" value="Genomic_DNA"/>
</dbReference>
<dbReference type="AlphaFoldDB" id="A0A0V8QEL7"/>
<dbReference type="OrthoDB" id="2064505at2"/>
<proteinExistence type="predicted"/>
<reference evidence="2 3" key="1">
    <citation type="submission" date="2015-11" db="EMBL/GenBank/DDBJ databases">
        <title>Butyribacter intestini gen. nov., sp. nov., a butyric acid-producing bacterium of the family Lachnospiraceae isolated from the human faeces.</title>
        <authorList>
            <person name="Zou Y."/>
            <person name="Xue W."/>
            <person name="Luo G."/>
            <person name="Lv M."/>
        </authorList>
    </citation>
    <scope>NUCLEOTIDE SEQUENCE [LARGE SCALE GENOMIC DNA]</scope>
    <source>
        <strain evidence="2 3">ACET-33324</strain>
    </source>
</reference>
<dbReference type="PROSITE" id="PS00715">
    <property type="entry name" value="SIGMA70_1"/>
    <property type="match status" value="1"/>
</dbReference>
<accession>A0A0V8QEL7</accession>
<dbReference type="GO" id="GO:0006352">
    <property type="term" value="P:DNA-templated transcription initiation"/>
    <property type="evidence" value="ECO:0007669"/>
    <property type="project" value="InterPro"/>
</dbReference>
<dbReference type="Gene3D" id="1.20.120.1810">
    <property type="match status" value="1"/>
</dbReference>
<gene>
    <name evidence="2" type="ORF">ASU35_10520</name>
</gene>
<dbReference type="Proteomes" id="UP000054874">
    <property type="component" value="Unassembled WGS sequence"/>
</dbReference>
<evidence type="ECO:0000313" key="2">
    <source>
        <dbReference type="EMBL" id="KSV58983.1"/>
    </source>
</evidence>
<dbReference type="STRING" id="290052.ASU35_10520"/>
<keyword evidence="3" id="KW-1185">Reference proteome</keyword>